<dbReference type="SUPFAM" id="SSF46565">
    <property type="entry name" value="Chaperone J-domain"/>
    <property type="match status" value="1"/>
</dbReference>
<dbReference type="PROSITE" id="PS50076">
    <property type="entry name" value="DNAJ_2"/>
    <property type="match status" value="1"/>
</dbReference>
<evidence type="ECO:0000313" key="5">
    <source>
        <dbReference type="Proteomes" id="UP001296993"/>
    </source>
</evidence>
<keyword evidence="5" id="KW-1185">Reference proteome</keyword>
<evidence type="ECO:0000256" key="1">
    <source>
        <dbReference type="SAM" id="MobiDB-lite"/>
    </source>
</evidence>
<keyword evidence="2" id="KW-0472">Membrane</keyword>
<dbReference type="InterPro" id="IPR036869">
    <property type="entry name" value="J_dom_sf"/>
</dbReference>
<sequence>MDHYQCLGVGRSASPNQIESAARLALLRHGADAELTERIMDAWYVVGDPDRRFDYDFWLLTHPSPAGAYAAVEHGSAPQRIPEPDVPRVPGQRRAPLPLPPVGSRPSLPVGLPPAAASTGSVPQLGTTRSSWREGDPDPGNSVGPGFNLPRLLVLLGLAAVTMGLAMILVASAPSTGMLLVNAMCWLGFILIGRLWPRAHIPNWHHRNR</sequence>
<evidence type="ECO:0000313" key="4">
    <source>
        <dbReference type="EMBL" id="MBP2388184.1"/>
    </source>
</evidence>
<dbReference type="RefSeq" id="WP_210001045.1">
    <property type="nucleotide sequence ID" value="NZ_BAAAJY010000017.1"/>
</dbReference>
<reference evidence="4 5" key="1">
    <citation type="submission" date="2021-03" db="EMBL/GenBank/DDBJ databases">
        <title>Sequencing the genomes of 1000 actinobacteria strains.</title>
        <authorList>
            <person name="Klenk H.-P."/>
        </authorList>
    </citation>
    <scope>NUCLEOTIDE SEQUENCE [LARGE SCALE GENOMIC DNA]</scope>
    <source>
        <strain evidence="4 5">DSM 15797</strain>
    </source>
</reference>
<gene>
    <name evidence="4" type="ORF">JOF47_003695</name>
</gene>
<name>A0ABS4XI82_9MICC</name>
<keyword evidence="2" id="KW-0812">Transmembrane</keyword>
<accession>A0ABS4XI82</accession>
<feature type="transmembrane region" description="Helical" evidence="2">
    <location>
        <begin position="152"/>
        <end position="173"/>
    </location>
</feature>
<dbReference type="Proteomes" id="UP001296993">
    <property type="component" value="Unassembled WGS sequence"/>
</dbReference>
<keyword evidence="2" id="KW-1133">Transmembrane helix</keyword>
<evidence type="ECO:0000256" key="2">
    <source>
        <dbReference type="SAM" id="Phobius"/>
    </source>
</evidence>
<feature type="compositionally biased region" description="Polar residues" evidence="1">
    <location>
        <begin position="118"/>
        <end position="130"/>
    </location>
</feature>
<dbReference type="InterPro" id="IPR001623">
    <property type="entry name" value="DnaJ_domain"/>
</dbReference>
<dbReference type="EMBL" id="JAGIOF010000001">
    <property type="protein sequence ID" value="MBP2388184.1"/>
    <property type="molecule type" value="Genomic_DNA"/>
</dbReference>
<evidence type="ECO:0000259" key="3">
    <source>
        <dbReference type="PROSITE" id="PS50076"/>
    </source>
</evidence>
<feature type="domain" description="J" evidence="3">
    <location>
        <begin position="2"/>
        <end position="59"/>
    </location>
</feature>
<organism evidence="4 5">
    <name type="scientific">Paeniglutamicibacter kerguelensis</name>
    <dbReference type="NCBI Taxonomy" id="254788"/>
    <lineage>
        <taxon>Bacteria</taxon>
        <taxon>Bacillati</taxon>
        <taxon>Actinomycetota</taxon>
        <taxon>Actinomycetes</taxon>
        <taxon>Micrococcales</taxon>
        <taxon>Micrococcaceae</taxon>
        <taxon>Paeniglutamicibacter</taxon>
    </lineage>
</organism>
<feature type="region of interest" description="Disordered" evidence="1">
    <location>
        <begin position="75"/>
        <end position="143"/>
    </location>
</feature>
<comment type="caution">
    <text evidence="4">The sequence shown here is derived from an EMBL/GenBank/DDBJ whole genome shotgun (WGS) entry which is preliminary data.</text>
</comment>
<feature type="transmembrane region" description="Helical" evidence="2">
    <location>
        <begin position="179"/>
        <end position="197"/>
    </location>
</feature>
<proteinExistence type="predicted"/>
<protein>
    <recommendedName>
        <fullName evidence="3">J domain-containing protein</fullName>
    </recommendedName>
</protein>
<dbReference type="Gene3D" id="1.10.287.110">
    <property type="entry name" value="DnaJ domain"/>
    <property type="match status" value="1"/>
</dbReference>